<organismHost>
    <name type="scientific">Paramecium bursaria</name>
    <dbReference type="NCBI Taxonomy" id="74790"/>
</organismHost>
<dbReference type="EMBL" id="DQ491001">
    <property type="protein sequence ID" value="ABT13915.1"/>
    <property type="molecule type" value="Genomic_DNA"/>
</dbReference>
<organism evidence="1 2">
    <name type="scientific">Paramecium bursaria Chlorella virus MT325</name>
    <name type="common">PBCV-MT325</name>
    <dbReference type="NCBI Taxonomy" id="346932"/>
    <lineage>
        <taxon>Viruses</taxon>
        <taxon>Varidnaviria</taxon>
        <taxon>Bamfordvirae</taxon>
        <taxon>Nucleocytoviricota</taxon>
        <taxon>Megaviricetes</taxon>
        <taxon>Algavirales</taxon>
        <taxon>Phycodnaviridae</taxon>
        <taxon>Chlorovirus</taxon>
        <taxon>Chlorovirus conductrix</taxon>
        <taxon>Paramecium bursaria Chlorella virus A1</taxon>
    </lineage>
</organism>
<dbReference type="Proteomes" id="UP000246715">
    <property type="component" value="Segment"/>
</dbReference>
<sequence>MRTTSVKRPDASCSKPVPFPAVEKPVQGHPPVMMSTFPRYGVASKVHTSSNTGTLGCFRARNPLASSFFST</sequence>
<gene>
    <name evidence="1" type="primary">M361R</name>
    <name evidence="1" type="ORF">MT325_M361R</name>
</gene>
<name>A7IU91_PBCVM</name>
<reference evidence="1 2" key="1">
    <citation type="journal article" date="2007" name="Virology">
        <title>Sequence and annotation of the 314-kb MT325 and the 321-kb FR483 viruses that infect Chlorella Pbi.</title>
        <authorList>
            <person name="Fitzgerald L.A."/>
            <person name="Graves M.V."/>
            <person name="Li X."/>
            <person name="Feldblyum T."/>
            <person name="Hartigan J."/>
            <person name="Van Etten J.L."/>
        </authorList>
    </citation>
    <scope>NUCLEOTIDE SEQUENCE [LARGE SCALE GENOMIC DNA]</scope>
    <source>
        <strain evidence="1 2">MT325</strain>
    </source>
</reference>
<proteinExistence type="predicted"/>
<evidence type="ECO:0000313" key="2">
    <source>
        <dbReference type="Proteomes" id="UP000246715"/>
    </source>
</evidence>
<evidence type="ECO:0000313" key="1">
    <source>
        <dbReference type="EMBL" id="ABT13915.1"/>
    </source>
</evidence>
<accession>A7IU91</accession>
<protein>
    <submittedName>
        <fullName evidence="1">Uncharacterized protein M361R</fullName>
    </submittedName>
</protein>